<dbReference type="GO" id="GO:0051225">
    <property type="term" value="P:spindle assembly"/>
    <property type="evidence" value="ECO:0007669"/>
    <property type="project" value="InterPro"/>
</dbReference>
<keyword evidence="9" id="KW-0131">Cell cycle</keyword>
<sequence>MLSAPTFSNDSNSASTKDLWDKVDEWLHQLTTHEQLKSECQGHIERTPETLRLLLALKRQHEAAVRARKHMQDTDHQLQSQYEAETKAYTTILERLGIPMEGLTHGVLTKVQLFAELGQTLGVKDYEQSSYQTAITHLKDSLRTLQRDVLAAEQRRDDVRRRKHNCNQQLRKIKRMLQYAQSLKPSEEQKIQEWSHNTRILAQKTSEYSQREDTLSCDYAGLQAESRRIDYASLEVTNSHIQQLKEQLATQSDKLASYRALPPDITLAQLRLEEANRHLFPRTTDLAAYGSNQHCGVAELKEERENLLGEIIHDMH</sequence>
<evidence type="ECO:0000256" key="10">
    <source>
        <dbReference type="SAM" id="Coils"/>
    </source>
</evidence>
<reference evidence="11" key="1">
    <citation type="submission" date="2022-07" db="EMBL/GenBank/DDBJ databases">
        <title>Phylogenomic reconstructions and comparative analyses of Kickxellomycotina fungi.</title>
        <authorList>
            <person name="Reynolds N.K."/>
            <person name="Stajich J.E."/>
            <person name="Barry K."/>
            <person name="Grigoriev I.V."/>
            <person name="Crous P."/>
            <person name="Smith M.E."/>
        </authorList>
    </citation>
    <scope>NUCLEOTIDE SEQUENCE</scope>
    <source>
        <strain evidence="11">RSA 1196</strain>
    </source>
</reference>
<evidence type="ECO:0000256" key="8">
    <source>
        <dbReference type="ARBA" id="ARBA00023212"/>
    </source>
</evidence>
<keyword evidence="12" id="KW-1185">Reference proteome</keyword>
<gene>
    <name evidence="11" type="ORF">IWQ62_003438</name>
</gene>
<name>A0A9W8ANQ3_9FUNG</name>
<evidence type="ECO:0000256" key="7">
    <source>
        <dbReference type="ARBA" id="ARBA00023054"/>
    </source>
</evidence>
<keyword evidence="8" id="KW-0206">Cytoskeleton</keyword>
<dbReference type="EMBL" id="JANBPY010000923">
    <property type="protein sequence ID" value="KAJ1962724.1"/>
    <property type="molecule type" value="Genomic_DNA"/>
</dbReference>
<evidence type="ECO:0000313" key="11">
    <source>
        <dbReference type="EMBL" id="KAJ1962724.1"/>
    </source>
</evidence>
<evidence type="ECO:0000256" key="9">
    <source>
        <dbReference type="ARBA" id="ARBA00023306"/>
    </source>
</evidence>
<accession>A0A9W8ANQ3</accession>
<comment type="similarity">
    <text evidence="2">Belongs to the HAUS1 family.</text>
</comment>
<keyword evidence="4" id="KW-0132">Cell division</keyword>
<dbReference type="PANTHER" id="PTHR31570:SF1">
    <property type="entry name" value="HAUS AUGMIN-LIKE COMPLEX SUBUNIT 1"/>
    <property type="match status" value="1"/>
</dbReference>
<dbReference type="GO" id="GO:0005819">
    <property type="term" value="C:spindle"/>
    <property type="evidence" value="ECO:0007669"/>
    <property type="project" value="UniProtKB-SubCell"/>
</dbReference>
<evidence type="ECO:0000256" key="4">
    <source>
        <dbReference type="ARBA" id="ARBA00022618"/>
    </source>
</evidence>
<dbReference type="OrthoDB" id="5372507at2759"/>
<evidence type="ECO:0000256" key="6">
    <source>
        <dbReference type="ARBA" id="ARBA00022776"/>
    </source>
</evidence>
<evidence type="ECO:0000256" key="2">
    <source>
        <dbReference type="ARBA" id="ARBA00005479"/>
    </source>
</evidence>
<evidence type="ECO:0000313" key="12">
    <source>
        <dbReference type="Proteomes" id="UP001150925"/>
    </source>
</evidence>
<dbReference type="InterPro" id="IPR026243">
    <property type="entry name" value="HAUS1"/>
</dbReference>
<keyword evidence="6" id="KW-0498">Mitosis</keyword>
<dbReference type="GO" id="GO:0070652">
    <property type="term" value="C:HAUS complex"/>
    <property type="evidence" value="ECO:0007669"/>
    <property type="project" value="InterPro"/>
</dbReference>
<feature type="coiled-coil region" evidence="10">
    <location>
        <begin position="234"/>
        <end position="261"/>
    </location>
</feature>
<feature type="coiled-coil region" evidence="10">
    <location>
        <begin position="135"/>
        <end position="162"/>
    </location>
</feature>
<evidence type="ECO:0000256" key="5">
    <source>
        <dbReference type="ARBA" id="ARBA00022701"/>
    </source>
</evidence>
<keyword evidence="5" id="KW-0493">Microtubule</keyword>
<dbReference type="Proteomes" id="UP001150925">
    <property type="component" value="Unassembled WGS sequence"/>
</dbReference>
<dbReference type="AlphaFoldDB" id="A0A9W8ANQ3"/>
<proteinExistence type="inferred from homology"/>
<protein>
    <submittedName>
        <fullName evidence="11">Uncharacterized protein</fullName>
    </submittedName>
</protein>
<keyword evidence="3" id="KW-0963">Cytoplasm</keyword>
<dbReference type="SUPFAM" id="SSF57997">
    <property type="entry name" value="Tropomyosin"/>
    <property type="match status" value="1"/>
</dbReference>
<comment type="caution">
    <text evidence="11">The sequence shown here is derived from an EMBL/GenBank/DDBJ whole genome shotgun (WGS) entry which is preliminary data.</text>
</comment>
<keyword evidence="7 10" id="KW-0175">Coiled coil</keyword>
<dbReference type="Pfam" id="PF25762">
    <property type="entry name" value="HAUS1"/>
    <property type="match status" value="1"/>
</dbReference>
<organism evidence="11 12">
    <name type="scientific">Dispira parvispora</name>
    <dbReference type="NCBI Taxonomy" id="1520584"/>
    <lineage>
        <taxon>Eukaryota</taxon>
        <taxon>Fungi</taxon>
        <taxon>Fungi incertae sedis</taxon>
        <taxon>Zoopagomycota</taxon>
        <taxon>Kickxellomycotina</taxon>
        <taxon>Dimargaritomycetes</taxon>
        <taxon>Dimargaritales</taxon>
        <taxon>Dimargaritaceae</taxon>
        <taxon>Dispira</taxon>
    </lineage>
</organism>
<evidence type="ECO:0000256" key="1">
    <source>
        <dbReference type="ARBA" id="ARBA00004186"/>
    </source>
</evidence>
<dbReference type="GO" id="GO:0051301">
    <property type="term" value="P:cell division"/>
    <property type="evidence" value="ECO:0007669"/>
    <property type="project" value="UniProtKB-KW"/>
</dbReference>
<evidence type="ECO:0000256" key="3">
    <source>
        <dbReference type="ARBA" id="ARBA00022490"/>
    </source>
</evidence>
<comment type="subcellular location">
    <subcellularLocation>
        <location evidence="1">Cytoplasm</location>
        <location evidence="1">Cytoskeleton</location>
        <location evidence="1">Spindle</location>
    </subcellularLocation>
</comment>
<dbReference type="GO" id="GO:0005874">
    <property type="term" value="C:microtubule"/>
    <property type="evidence" value="ECO:0007669"/>
    <property type="project" value="UniProtKB-KW"/>
</dbReference>
<dbReference type="PANTHER" id="PTHR31570">
    <property type="entry name" value="HAUS AUGMIN-LIKE COMPLEX SUBUNIT 1"/>
    <property type="match status" value="1"/>
</dbReference>
<dbReference type="GO" id="GO:0005829">
    <property type="term" value="C:cytosol"/>
    <property type="evidence" value="ECO:0007669"/>
    <property type="project" value="TreeGrafter"/>
</dbReference>